<proteinExistence type="predicted"/>
<dbReference type="RefSeq" id="WP_058497275.1">
    <property type="nucleotide sequence ID" value="NZ_CAAAIU010000019.1"/>
</dbReference>
<dbReference type="Proteomes" id="UP000054736">
    <property type="component" value="Unassembled WGS sequence"/>
</dbReference>
<dbReference type="Pfam" id="PF23536">
    <property type="entry name" value="TraK_C"/>
    <property type="match status" value="1"/>
</dbReference>
<dbReference type="OrthoDB" id="5635867at2"/>
<evidence type="ECO:0000313" key="5">
    <source>
        <dbReference type="Proteomes" id="UP000054736"/>
    </source>
</evidence>
<sequence>MIRGFIALAFVSVSFLATASNVYPFSDNENIELELSKNNYNRLYVANDSITKVFFSKDDLIIEYQKDGSVLVDLNLAEPFTVFFTTKQGHQFSATVKPIEALGKTVALQAKTPSFKARQFEKKTAVSDNTITQLLQAMMNNKTPLGYGSKSVFSSYKPINKDLSFKVEKQFIGDSYIGEILTVYNRSSKPMILDESWFKTQETRGIALSQPTIAPKKSETVYLAKEKVHV</sequence>
<protein>
    <submittedName>
        <fullName evidence="4">Conjugative transfer protein TraK</fullName>
    </submittedName>
</protein>
<evidence type="ECO:0000256" key="1">
    <source>
        <dbReference type="SAM" id="SignalP"/>
    </source>
</evidence>
<keyword evidence="1" id="KW-0732">Signal</keyword>
<dbReference type="InterPro" id="IPR014126">
    <property type="entry name" value="TraK_Ftype"/>
</dbReference>
<dbReference type="InterPro" id="IPR055397">
    <property type="entry name" value="TraK_C"/>
</dbReference>
<evidence type="ECO:0000259" key="2">
    <source>
        <dbReference type="Pfam" id="PF06586"/>
    </source>
</evidence>
<feature type="chain" id="PRO_5006912142" evidence="1">
    <location>
        <begin position="20"/>
        <end position="230"/>
    </location>
</feature>
<feature type="signal peptide" evidence="1">
    <location>
        <begin position="1"/>
        <end position="19"/>
    </location>
</feature>
<reference evidence="4 5" key="1">
    <citation type="submission" date="2015-11" db="EMBL/GenBank/DDBJ databases">
        <title>Genomic analysis of 38 Legionella species identifies large and diverse effector repertoires.</title>
        <authorList>
            <person name="Burstein D."/>
            <person name="Amaro F."/>
            <person name="Zusman T."/>
            <person name="Lifshitz Z."/>
            <person name="Cohen O."/>
            <person name="Gilbert J.A."/>
            <person name="Pupko T."/>
            <person name="Shuman H.A."/>
            <person name="Segal G."/>
        </authorList>
    </citation>
    <scope>NUCLEOTIDE SEQUENCE [LARGE SCALE GENOMIC DNA]</scope>
    <source>
        <strain evidence="4 5">ATCC 700990</strain>
    </source>
</reference>
<accession>A0A0W0SMB1</accession>
<dbReference type="Pfam" id="PF06586">
    <property type="entry name" value="TraK_N"/>
    <property type="match status" value="1"/>
</dbReference>
<organism evidence="4 5">
    <name type="scientific">Legionella drozanskii LLAP-1</name>
    <dbReference type="NCBI Taxonomy" id="1212489"/>
    <lineage>
        <taxon>Bacteria</taxon>
        <taxon>Pseudomonadati</taxon>
        <taxon>Pseudomonadota</taxon>
        <taxon>Gammaproteobacteria</taxon>
        <taxon>Legionellales</taxon>
        <taxon>Legionellaceae</taxon>
        <taxon>Legionella</taxon>
    </lineage>
</organism>
<comment type="caution">
    <text evidence="4">The sequence shown here is derived from an EMBL/GenBank/DDBJ whole genome shotgun (WGS) entry which is preliminary data.</text>
</comment>
<dbReference type="NCBIfam" id="TIGR02756">
    <property type="entry name" value="TraK_Ftype"/>
    <property type="match status" value="1"/>
</dbReference>
<evidence type="ECO:0000313" key="4">
    <source>
        <dbReference type="EMBL" id="KTC84401.1"/>
    </source>
</evidence>
<keyword evidence="5" id="KW-1185">Reference proteome</keyword>
<name>A0A0W0SMB1_9GAMM</name>
<dbReference type="EMBL" id="LNXY01000032">
    <property type="protein sequence ID" value="KTC84401.1"/>
    <property type="molecule type" value="Genomic_DNA"/>
</dbReference>
<feature type="domain" description="TraK C-terminal" evidence="3">
    <location>
        <begin position="126"/>
        <end position="223"/>
    </location>
</feature>
<dbReference type="STRING" id="1212489.Ldro_3004"/>
<gene>
    <name evidence="4" type="ORF">Ldro_3004</name>
</gene>
<dbReference type="InterPro" id="IPR010563">
    <property type="entry name" value="TraK_N"/>
</dbReference>
<dbReference type="AlphaFoldDB" id="A0A0W0SMB1"/>
<feature type="domain" description="TraK N-terminal" evidence="2">
    <location>
        <begin position="25"/>
        <end position="109"/>
    </location>
</feature>
<evidence type="ECO:0000259" key="3">
    <source>
        <dbReference type="Pfam" id="PF23536"/>
    </source>
</evidence>
<dbReference type="PATRIC" id="fig|1212489.4.peg.3175"/>